<accession>A0ACB8QSH1</accession>
<comment type="caution">
    <text evidence="1">The sequence shown here is derived from an EMBL/GenBank/DDBJ whole genome shotgun (WGS) entry which is preliminary data.</text>
</comment>
<sequence>MPPRNELAQGVAIGSIGGGYGPYAHDPHGRQGGYGAERHSNTPSESSLAAAEKDRLQPTTNTVPAFIWDTKDPELDDALHNPDPRLEAALDRRVDLFSLRGWINASAVLLITLGLLMLFAGYPIISGWNHASPNAPFRSQNLGGSNASGTMFIPSLIDADTPQSAYTKKGSDGNQYNLIFSDEFNRDGRSFYPGDDPYWTAMDFHYWSTGDLEWYDPAAATTKGGALVLTMSEKNTHDLNFQSAMLQTWNQFCFTTGIYEIAISLPGNAQTPGFWPGAWSMGNLGRAGYGATTEGTWPYSYDSCDLGTFPNQTYANSTPVAVTTGGDAGSALSFLPGQRLSACTCPGSDHPGPSVDVGRAAPEIDIIEARIDTTVLRGQSSQSLQTAPFNYQYMWPNQSAIASITDTSVTQINTYHGDQYQQALSAQSYVNSSNYNLGGGGFGVYSYEWWSNPNKRNEGYIQWAIDGANTWKVDTSALAGDSITQISSRLIPEEPMYLIVNFGMAPSFQKQDFANLRFPAQMLVDYVRVYQRSGVKDGLGCDPAAHPTAQYIQAHSNAYTNANLTTWAQAGYTFPRNSAYTGC</sequence>
<organism evidence="1 2">
    <name type="scientific">Vararia minispora EC-137</name>
    <dbReference type="NCBI Taxonomy" id="1314806"/>
    <lineage>
        <taxon>Eukaryota</taxon>
        <taxon>Fungi</taxon>
        <taxon>Dikarya</taxon>
        <taxon>Basidiomycota</taxon>
        <taxon>Agaricomycotina</taxon>
        <taxon>Agaricomycetes</taxon>
        <taxon>Russulales</taxon>
        <taxon>Lachnocladiaceae</taxon>
        <taxon>Vararia</taxon>
    </lineage>
</organism>
<evidence type="ECO:0000313" key="1">
    <source>
        <dbReference type="EMBL" id="KAI0034652.1"/>
    </source>
</evidence>
<proteinExistence type="predicted"/>
<dbReference type="EMBL" id="MU273497">
    <property type="protein sequence ID" value="KAI0034652.1"/>
    <property type="molecule type" value="Genomic_DNA"/>
</dbReference>
<keyword evidence="1" id="KW-0378">Hydrolase</keyword>
<dbReference type="Proteomes" id="UP000814128">
    <property type="component" value="Unassembled WGS sequence"/>
</dbReference>
<name>A0ACB8QSH1_9AGAM</name>
<keyword evidence="2" id="KW-1185">Reference proteome</keyword>
<reference evidence="1" key="1">
    <citation type="submission" date="2021-02" db="EMBL/GenBank/DDBJ databases">
        <authorList>
            <consortium name="DOE Joint Genome Institute"/>
            <person name="Ahrendt S."/>
            <person name="Looney B.P."/>
            <person name="Miyauchi S."/>
            <person name="Morin E."/>
            <person name="Drula E."/>
            <person name="Courty P.E."/>
            <person name="Chicoki N."/>
            <person name="Fauchery L."/>
            <person name="Kohler A."/>
            <person name="Kuo A."/>
            <person name="Labutti K."/>
            <person name="Pangilinan J."/>
            <person name="Lipzen A."/>
            <person name="Riley R."/>
            <person name="Andreopoulos W."/>
            <person name="He G."/>
            <person name="Johnson J."/>
            <person name="Barry K.W."/>
            <person name="Grigoriev I.V."/>
            <person name="Nagy L."/>
            <person name="Hibbett D."/>
            <person name="Henrissat B."/>
            <person name="Matheny P.B."/>
            <person name="Labbe J."/>
            <person name="Martin F."/>
        </authorList>
    </citation>
    <scope>NUCLEOTIDE SEQUENCE</scope>
    <source>
        <strain evidence="1">EC-137</strain>
    </source>
</reference>
<evidence type="ECO:0000313" key="2">
    <source>
        <dbReference type="Proteomes" id="UP000814128"/>
    </source>
</evidence>
<reference evidence="1" key="2">
    <citation type="journal article" date="2022" name="New Phytol.">
        <title>Evolutionary transition to the ectomycorrhizal habit in the genomes of a hyperdiverse lineage of mushroom-forming fungi.</title>
        <authorList>
            <person name="Looney B."/>
            <person name="Miyauchi S."/>
            <person name="Morin E."/>
            <person name="Drula E."/>
            <person name="Courty P.E."/>
            <person name="Kohler A."/>
            <person name="Kuo A."/>
            <person name="LaButti K."/>
            <person name="Pangilinan J."/>
            <person name="Lipzen A."/>
            <person name="Riley R."/>
            <person name="Andreopoulos W."/>
            <person name="He G."/>
            <person name="Johnson J."/>
            <person name="Nolan M."/>
            <person name="Tritt A."/>
            <person name="Barry K.W."/>
            <person name="Grigoriev I.V."/>
            <person name="Nagy L.G."/>
            <person name="Hibbett D."/>
            <person name="Henrissat B."/>
            <person name="Matheny P.B."/>
            <person name="Labbe J."/>
            <person name="Martin F.M."/>
        </authorList>
    </citation>
    <scope>NUCLEOTIDE SEQUENCE</scope>
    <source>
        <strain evidence="1">EC-137</strain>
    </source>
</reference>
<protein>
    <submittedName>
        <fullName evidence="1">Glycoside hydrolase family 16 protein</fullName>
    </submittedName>
</protein>
<gene>
    <name evidence="1" type="ORF">K488DRAFT_45024</name>
</gene>